<dbReference type="AlphaFoldDB" id="A0AAJ1PQV9"/>
<keyword evidence="1" id="KW-0812">Transmembrane</keyword>
<feature type="transmembrane region" description="Helical" evidence="1">
    <location>
        <begin position="74"/>
        <end position="99"/>
    </location>
</feature>
<feature type="transmembrane region" description="Helical" evidence="1">
    <location>
        <begin position="30"/>
        <end position="53"/>
    </location>
</feature>
<dbReference type="Proteomes" id="UP001224428">
    <property type="component" value="Unassembled WGS sequence"/>
</dbReference>
<keyword evidence="1" id="KW-1133">Transmembrane helix</keyword>
<feature type="transmembrane region" description="Helical" evidence="1">
    <location>
        <begin position="273"/>
        <end position="293"/>
    </location>
</feature>
<feature type="transmembrane region" description="Helical" evidence="1">
    <location>
        <begin position="193"/>
        <end position="222"/>
    </location>
</feature>
<evidence type="ECO:0000256" key="1">
    <source>
        <dbReference type="SAM" id="Phobius"/>
    </source>
</evidence>
<evidence type="ECO:0000313" key="2">
    <source>
        <dbReference type="EMBL" id="MDJ1645677.1"/>
    </source>
</evidence>
<protein>
    <submittedName>
        <fullName evidence="2">ECF transporter S component</fullName>
    </submittedName>
</protein>
<evidence type="ECO:0000313" key="3">
    <source>
        <dbReference type="Proteomes" id="UP001224428"/>
    </source>
</evidence>
<organism evidence="2 3">
    <name type="scientific">Mycoplasma phocimorsus</name>
    <dbReference type="NCBI Taxonomy" id="3045839"/>
    <lineage>
        <taxon>Bacteria</taxon>
        <taxon>Bacillati</taxon>
        <taxon>Mycoplasmatota</taxon>
        <taxon>Mollicutes</taxon>
        <taxon>Mycoplasmataceae</taxon>
        <taxon>Mycoplasma</taxon>
    </lineage>
</organism>
<dbReference type="RefSeq" id="WP_283823630.1">
    <property type="nucleotide sequence ID" value="NZ_JASDAY010000022.1"/>
</dbReference>
<reference evidence="2" key="1">
    <citation type="submission" date="2023-05" db="EMBL/GenBank/DDBJ databases">
        <title>Mycoplasma phocimorsus sp. nov., isolated from Scandinavian patients with seal finger or septic arthritis after contact with seals.</title>
        <authorList>
            <person name="Skafte-Holm A."/>
            <person name="Pedersen T.R."/>
            <person name="Froelund M."/>
            <person name="Stegger M."/>
            <person name="Qvortrup K."/>
            <person name="Michaels D.L."/>
            <person name="Brown D.R."/>
            <person name="Jensen J.S."/>
        </authorList>
    </citation>
    <scope>NUCLEOTIDE SEQUENCE</scope>
    <source>
        <strain evidence="2">M5725</strain>
    </source>
</reference>
<keyword evidence="3" id="KW-1185">Reference proteome</keyword>
<name>A0AAJ1PQV9_9MOLU</name>
<proteinExistence type="predicted"/>
<accession>A0AAJ1PQV9</accession>
<keyword evidence="1" id="KW-0472">Membrane</keyword>
<feature type="transmembrane region" description="Helical" evidence="1">
    <location>
        <begin position="242"/>
        <end position="261"/>
    </location>
</feature>
<feature type="transmembrane region" description="Helical" evidence="1">
    <location>
        <begin position="313"/>
        <end position="334"/>
    </location>
</feature>
<feature type="transmembrane region" description="Helical" evidence="1">
    <location>
        <begin position="111"/>
        <end position="131"/>
    </location>
</feature>
<dbReference type="Gene3D" id="1.10.1760.20">
    <property type="match status" value="1"/>
</dbReference>
<gene>
    <name evidence="2" type="ORF">QLQ80_01040</name>
</gene>
<dbReference type="EMBL" id="JASDDP010000011">
    <property type="protein sequence ID" value="MDJ1645677.1"/>
    <property type="molecule type" value="Genomic_DNA"/>
</dbReference>
<sequence>MKKREGKTAILDEKDLPRIEKFRFWTIRKISFTSILIAIGVIFVIIGTQLLFLASIPTFKISVIGLPIKITGFIFGPIVGVLVGLISDLISFMMFPIFFEPLYILSTMMNGFISGIVGWFFLSFLDYYFGFKVRIDYNRKKIRYIKLKIEKLNELFKDTQDFKIQKLITECQIKILYIKAKIRKWELRKSSNLLLNTNMIVSISILLTIILALIIIFTHQISPGIYLLPENVIKSSFIPNRWALMILLILGFSTMIFFIIVARFRINPKKYTIFVPIVIFSALLEIINVPLLSLADTKLATGAYDLSAVSTTMFAHILLSPVKIWVNLTVIFYTHQIISRLIYKNQEIVY</sequence>
<comment type="caution">
    <text evidence="2">The sequence shown here is derived from an EMBL/GenBank/DDBJ whole genome shotgun (WGS) entry which is preliminary data.</text>
</comment>